<dbReference type="AlphaFoldDB" id="A0A1C3E4K6"/>
<organism evidence="2 3">
    <name type="scientific">Planctopirus hydrillae</name>
    <dbReference type="NCBI Taxonomy" id="1841610"/>
    <lineage>
        <taxon>Bacteria</taxon>
        <taxon>Pseudomonadati</taxon>
        <taxon>Planctomycetota</taxon>
        <taxon>Planctomycetia</taxon>
        <taxon>Planctomycetales</taxon>
        <taxon>Planctomycetaceae</taxon>
        <taxon>Planctopirus</taxon>
    </lineage>
</organism>
<gene>
    <name evidence="2" type="ORF">A6X21_13495</name>
</gene>
<comment type="caution">
    <text evidence="2">The sequence shown here is derived from an EMBL/GenBank/DDBJ whole genome shotgun (WGS) entry which is preliminary data.</text>
</comment>
<dbReference type="EMBL" id="LYDR01000156">
    <property type="protein sequence ID" value="ODA28182.1"/>
    <property type="molecule type" value="Genomic_DNA"/>
</dbReference>
<sequence>MPPLLPAPQDPFDDSHITKPSLFINIYGRGIQEDISRISSGPPSLNDIEKLQRRSQAAADFLESKRMIDRLSNTYSGSMAATIVPEMINLGAAIGALVSPAAAVLAGGAVVGVAADSALRAYNLNHYQKEMARHHQDNLKRYARSYCSLTSNADPKLCNEASLRNPPAELIAFASEKAQAEFQLLLSKAASNVSRDPACDSAEKINEKLDLLQSLANKYQVEQGEKLKDLSDNMDAVGQKISSLSEAITDQHRKIDATEESLSRIEGDLDFLKEVMFDSMTPSQQLRMYRAGLYSPKGFDEKKAETAAAVDEFQKKSKAFFTDASTVLTFARNLKAAGLGISDEDITQVEIALKTTENVVQAGLLVYAGGPMGYIGAANCVFAAFSRSSGPTSDSAAILAAIQSVQIEVRASRREVIGKLQDFEERALSRLVSLQAGQAKISSEVLRLDRKIDGLQQSLANIGGALKDMSDRQIAFEGKVLDELYQIKRGIWMIRRDIKDFRIQKAVHLIAFTDGCLKLWPDGKIANYREAQEFFEEDDGERSKEWSLADEFVKELFYPRNGRIDSIFFSDSTVEANLIDGDGQVDSFLTKVASPMFRLVNEMIEKAVLGRRQFLALFCPVYSIEEIPEHLVKYECSTLHDTNLLFRKDMSNLIDPLFLLEFVPRLCMFVQWYEVVETLDAPKHLLAGDRLLSGNRTNRVGYGYLLTAKRLLDIAILQQNLLDGDSLLPLMVDTLFRAKGLVKVALLETEIKQLELDINTPDVDLDRFNRYIEYDTALLAQSDVSRLSELRSSHDRAIQQMSGQYFAAREQDLRASYDKPSRTNIIEAEILEISSRGENPAPVDGNIPQKSEAVQDIVLALTDICNKRASIEQEMYYKSQMFNEYKERLGGYQRVVNEINAARAGKVAQKTELERRKKELAKIVGSEKPELLGIYTLLREALRRNGRLTRNFMTFFVVDRLRRAGRTCGQYRLSLTIDYPTGLCRLLGIDPSLWKVRVSQQPKGPGLLWELELEGGGEPLFLPFPSADDVLRALVIHSRELISLVAVRDRVIGEINNICLGQSC</sequence>
<name>A0A1C3E4K6_9PLAN</name>
<evidence type="ECO:0000313" key="2">
    <source>
        <dbReference type="EMBL" id="ODA28182.1"/>
    </source>
</evidence>
<proteinExistence type="predicted"/>
<keyword evidence="3" id="KW-1185">Reference proteome</keyword>
<accession>A0A1C3E4K6</accession>
<protein>
    <submittedName>
        <fullName evidence="2">Uncharacterized protein</fullName>
    </submittedName>
</protein>
<feature type="coiled-coil region" evidence="1">
    <location>
        <begin position="202"/>
        <end position="275"/>
    </location>
</feature>
<keyword evidence="1" id="KW-0175">Coiled coil</keyword>
<reference evidence="2 3" key="1">
    <citation type="submission" date="2016-05" db="EMBL/GenBank/DDBJ databases">
        <title>Genomic and physiological characterization of Planctopirus sp. isolated from fresh water lake.</title>
        <authorList>
            <person name="Subhash Y."/>
            <person name="Ramana C."/>
        </authorList>
    </citation>
    <scope>NUCLEOTIDE SEQUENCE [LARGE SCALE GENOMIC DNA]</scope>
    <source>
        <strain evidence="2 3">JC280</strain>
    </source>
</reference>
<evidence type="ECO:0000313" key="3">
    <source>
        <dbReference type="Proteomes" id="UP000094828"/>
    </source>
</evidence>
<dbReference type="Proteomes" id="UP000094828">
    <property type="component" value="Unassembled WGS sequence"/>
</dbReference>
<dbReference type="RefSeq" id="WP_068852781.1">
    <property type="nucleotide sequence ID" value="NZ_LYDR01000156.1"/>
</dbReference>
<dbReference type="STRING" id="1841610.A6X21_13495"/>
<evidence type="ECO:0000256" key="1">
    <source>
        <dbReference type="SAM" id="Coils"/>
    </source>
</evidence>